<dbReference type="Pfam" id="PF03050">
    <property type="entry name" value="DDE_Tnp_IS66"/>
    <property type="match status" value="1"/>
</dbReference>
<reference evidence="4 5" key="1">
    <citation type="submission" date="2019-03" db="EMBL/GenBank/DDBJ databases">
        <title>Cohnella endophytica sp. nov., a novel endophytic bacterium isolated from bark of Sonneratia apetala.</title>
        <authorList>
            <person name="Tuo L."/>
        </authorList>
    </citation>
    <scope>NUCLEOTIDE SEQUENCE [LARGE SCALE GENOMIC DNA]</scope>
    <source>
        <strain evidence="4 5">CCTCC AB 208254</strain>
    </source>
</reference>
<name>A0A4Y8LNH1_9BACL</name>
<gene>
    <name evidence="4" type="ORF">E2980_22385</name>
</gene>
<dbReference type="RefSeq" id="WP_135154474.1">
    <property type="nucleotide sequence ID" value="NZ_SOMN01000052.1"/>
</dbReference>
<feature type="compositionally biased region" description="Basic and acidic residues" evidence="1">
    <location>
        <begin position="72"/>
        <end position="83"/>
    </location>
</feature>
<keyword evidence="5" id="KW-1185">Reference proteome</keyword>
<sequence length="490" mass="55503">MKLSSKQVLQVSKGDTEIAGFISALLTQNEKLTEMVETQSKQIKKLENRVHELERQLGQNSNNSSKPPSSDGLRKKNNLRESGGKNGAPNGHKGHTLRFSLEPDEVIVHPLLTCKNCNHSLADVPAQEWMKRQVLDLPLSPLITTEHRAEEKRCPCCRTLQRADFPAAVKAPVQYGESFAAWTTYLSVYQLLPLKRVAQFFFDLTGCRPSERTLLEQLNTMAFHVAELEPVIKAHLRNEPFIYCDETPMRLNGKQHHLHTHSSAYWTLLHMNEKRCGSAFTEMGVLPAYNGVVVHDCFSSYFKSDVTFAHALCNAHLMRECQGIADYDKHQWATDMKELLRRSWTLAKAARASGIPLSDETLAEIDRQYDDNLALGKIEWAKDKVPEKTGPKGRKCKSKSANLGDRFERHKASILRFLYDARIPFDNNQAERDIRMSKVKQKISGCFRTAIGGQQFASIRGFISTLMKQSLPLHNSLASVLRGQFHFRAT</sequence>
<dbReference type="NCBIfam" id="NF033517">
    <property type="entry name" value="transpos_IS66"/>
    <property type="match status" value="1"/>
</dbReference>
<dbReference type="AlphaFoldDB" id="A0A4Y8LNH1"/>
<feature type="compositionally biased region" description="Low complexity" evidence="1">
    <location>
        <begin position="60"/>
        <end position="70"/>
    </location>
</feature>
<feature type="domain" description="Transposase IS66 central" evidence="2">
    <location>
        <begin position="173"/>
        <end position="454"/>
    </location>
</feature>
<accession>A0A4Y8LNH1</accession>
<dbReference type="Proteomes" id="UP000297900">
    <property type="component" value="Unassembled WGS sequence"/>
</dbReference>
<protein>
    <submittedName>
        <fullName evidence="4">IS66 family transposase</fullName>
    </submittedName>
</protein>
<dbReference type="InterPro" id="IPR045618">
    <property type="entry name" value="DUF6444"/>
</dbReference>
<dbReference type="OrthoDB" id="61007at2"/>
<evidence type="ECO:0000256" key="1">
    <source>
        <dbReference type="SAM" id="MobiDB-lite"/>
    </source>
</evidence>
<organism evidence="4 5">
    <name type="scientific">Cohnella luojiensis</name>
    <dbReference type="NCBI Taxonomy" id="652876"/>
    <lineage>
        <taxon>Bacteria</taxon>
        <taxon>Bacillati</taxon>
        <taxon>Bacillota</taxon>
        <taxon>Bacilli</taxon>
        <taxon>Bacillales</taxon>
        <taxon>Paenibacillaceae</taxon>
        <taxon>Cohnella</taxon>
    </lineage>
</organism>
<evidence type="ECO:0000259" key="3">
    <source>
        <dbReference type="Pfam" id="PF20042"/>
    </source>
</evidence>
<evidence type="ECO:0000313" key="5">
    <source>
        <dbReference type="Proteomes" id="UP000297900"/>
    </source>
</evidence>
<proteinExistence type="predicted"/>
<dbReference type="PANTHER" id="PTHR33678:SF1">
    <property type="entry name" value="BLL1576 PROTEIN"/>
    <property type="match status" value="1"/>
</dbReference>
<dbReference type="InterPro" id="IPR052344">
    <property type="entry name" value="Transposase-related"/>
</dbReference>
<dbReference type="PANTHER" id="PTHR33678">
    <property type="entry name" value="BLL1576 PROTEIN"/>
    <property type="match status" value="1"/>
</dbReference>
<dbReference type="InterPro" id="IPR004291">
    <property type="entry name" value="Transposase_IS66_central"/>
</dbReference>
<feature type="domain" description="DUF6444" evidence="3">
    <location>
        <begin position="30"/>
        <end position="96"/>
    </location>
</feature>
<feature type="region of interest" description="Disordered" evidence="1">
    <location>
        <begin position="55"/>
        <end position="96"/>
    </location>
</feature>
<dbReference type="EMBL" id="SOMN01000052">
    <property type="protein sequence ID" value="TFE19700.1"/>
    <property type="molecule type" value="Genomic_DNA"/>
</dbReference>
<dbReference type="Pfam" id="PF20042">
    <property type="entry name" value="DUF6444"/>
    <property type="match status" value="1"/>
</dbReference>
<comment type="caution">
    <text evidence="4">The sequence shown here is derived from an EMBL/GenBank/DDBJ whole genome shotgun (WGS) entry which is preliminary data.</text>
</comment>
<evidence type="ECO:0000313" key="4">
    <source>
        <dbReference type="EMBL" id="TFE19700.1"/>
    </source>
</evidence>
<evidence type="ECO:0000259" key="2">
    <source>
        <dbReference type="Pfam" id="PF03050"/>
    </source>
</evidence>